<gene>
    <name evidence="3" type="ORF">DW924_13165</name>
    <name evidence="2" type="ORF">DWV67_13000</name>
</gene>
<evidence type="ECO:0000313" key="3">
    <source>
        <dbReference type="EMBL" id="RHA67064.1"/>
    </source>
</evidence>
<evidence type="ECO:0000313" key="5">
    <source>
        <dbReference type="Proteomes" id="UP000285642"/>
    </source>
</evidence>
<proteinExistence type="predicted"/>
<dbReference type="InterPro" id="IPR040809">
    <property type="entry name" value="LPD28"/>
</dbReference>
<dbReference type="EMBL" id="QSFS01000016">
    <property type="protein sequence ID" value="RHA67064.1"/>
    <property type="molecule type" value="Genomic_DNA"/>
</dbReference>
<sequence length="113" mass="13487">MRYDVMNEHYTEICLFGKPALFNDMRLDQNTVPKGLYLYEVRYDDETWEPVQIAKGILANHLGSVLTLERLKIPPNGYLDLEAKTDWKYNDKGCRTVQEFLEKYPIRQKERER</sequence>
<evidence type="ECO:0000313" key="4">
    <source>
        <dbReference type="Proteomes" id="UP000266376"/>
    </source>
</evidence>
<dbReference type="RefSeq" id="WP_118364943.1">
    <property type="nucleotide sequence ID" value="NZ_QSFS01000016.1"/>
</dbReference>
<dbReference type="AlphaFoldDB" id="A0A395XM83"/>
<organism evidence="2 4">
    <name type="scientific">Dorea formicigenerans</name>
    <dbReference type="NCBI Taxonomy" id="39486"/>
    <lineage>
        <taxon>Bacteria</taxon>
        <taxon>Bacillati</taxon>
        <taxon>Bacillota</taxon>
        <taxon>Clostridia</taxon>
        <taxon>Lachnospirales</taxon>
        <taxon>Lachnospiraceae</taxon>
        <taxon>Dorea</taxon>
    </lineage>
</organism>
<dbReference type="Pfam" id="PF18843">
    <property type="entry name" value="LPD28"/>
    <property type="match status" value="1"/>
</dbReference>
<accession>A0A395XM83</accession>
<name>A0A395XM83_9FIRM</name>
<reference evidence="4 5" key="1">
    <citation type="submission" date="2018-08" db="EMBL/GenBank/DDBJ databases">
        <title>A genome reference for cultivated species of the human gut microbiota.</title>
        <authorList>
            <person name="Zou Y."/>
            <person name="Xue W."/>
            <person name="Luo G."/>
        </authorList>
    </citation>
    <scope>NUCLEOTIDE SEQUENCE [LARGE SCALE GENOMIC DNA]</scope>
    <source>
        <strain evidence="2 4">AF12-11</strain>
        <strain evidence="3 5">AM42-8</strain>
    </source>
</reference>
<dbReference type="EMBL" id="QSAJ01000038">
    <property type="protein sequence ID" value="RGW50910.1"/>
    <property type="molecule type" value="Genomic_DNA"/>
</dbReference>
<evidence type="ECO:0000313" key="2">
    <source>
        <dbReference type="EMBL" id="RGW50910.1"/>
    </source>
</evidence>
<comment type="caution">
    <text evidence="2">The sequence shown here is derived from an EMBL/GenBank/DDBJ whole genome shotgun (WGS) entry which is preliminary data.</text>
</comment>
<evidence type="ECO:0000259" key="1">
    <source>
        <dbReference type="Pfam" id="PF18843"/>
    </source>
</evidence>
<dbReference type="Proteomes" id="UP000285642">
    <property type="component" value="Unassembled WGS sequence"/>
</dbReference>
<feature type="domain" description="Large polyvalent protein associated" evidence="1">
    <location>
        <begin position="7"/>
        <end position="102"/>
    </location>
</feature>
<protein>
    <recommendedName>
        <fullName evidence="1">Large polyvalent protein associated domain-containing protein</fullName>
    </recommendedName>
</protein>
<dbReference type="Proteomes" id="UP000266376">
    <property type="component" value="Unassembled WGS sequence"/>
</dbReference>